<reference evidence="3" key="1">
    <citation type="submission" date="2016-10" db="EMBL/GenBank/DDBJ databases">
        <authorList>
            <person name="Varghese N."/>
            <person name="Submissions S."/>
        </authorList>
    </citation>
    <scope>NUCLEOTIDE SEQUENCE [LARGE SCALE GENOMIC DNA]</scope>
    <source>
        <strain evidence="3">DSM 45789</strain>
    </source>
</reference>
<keyword evidence="1" id="KW-0732">Signal</keyword>
<evidence type="ECO:0000313" key="3">
    <source>
        <dbReference type="Proteomes" id="UP000198660"/>
    </source>
</evidence>
<gene>
    <name evidence="2" type="ORF">SAMN05444972_102219</name>
</gene>
<proteinExistence type="predicted"/>
<sequence>MKKVTITLFIILIMSTLISACSDKNTEKSFKSEREAIQYGMKTTANITRIIGESQFVKNEKIVVYLIKSDGDDGISSATLTHKGKRVTWTTNGNPFVVRDRNNEDTEGSMVFNSPSGRKYELYAGVAHGPHPTFNTQYENDVTPNVDKKSNIYYYVMLHHEK</sequence>
<evidence type="ECO:0000313" key="2">
    <source>
        <dbReference type="EMBL" id="SFS45194.1"/>
    </source>
</evidence>
<organism evidence="2 3">
    <name type="scientific">Marininema halotolerans</name>
    <dbReference type="NCBI Taxonomy" id="1155944"/>
    <lineage>
        <taxon>Bacteria</taxon>
        <taxon>Bacillati</taxon>
        <taxon>Bacillota</taxon>
        <taxon>Bacilli</taxon>
        <taxon>Bacillales</taxon>
        <taxon>Thermoactinomycetaceae</taxon>
        <taxon>Marininema</taxon>
    </lineage>
</organism>
<dbReference type="EMBL" id="FPAA01000002">
    <property type="protein sequence ID" value="SFS45194.1"/>
    <property type="molecule type" value="Genomic_DNA"/>
</dbReference>
<feature type="signal peptide" evidence="1">
    <location>
        <begin position="1"/>
        <end position="19"/>
    </location>
</feature>
<evidence type="ECO:0000256" key="1">
    <source>
        <dbReference type="SAM" id="SignalP"/>
    </source>
</evidence>
<evidence type="ECO:0008006" key="4">
    <source>
        <dbReference type="Google" id="ProtNLM"/>
    </source>
</evidence>
<name>A0A1I6PYD6_9BACL</name>
<dbReference type="OrthoDB" id="2922346at2"/>
<feature type="chain" id="PRO_5038354683" description="Lipoprotein" evidence="1">
    <location>
        <begin position="20"/>
        <end position="162"/>
    </location>
</feature>
<dbReference type="AlphaFoldDB" id="A0A1I6PYD6"/>
<keyword evidence="3" id="KW-1185">Reference proteome</keyword>
<protein>
    <recommendedName>
        <fullName evidence="4">Lipoprotein</fullName>
    </recommendedName>
</protein>
<accession>A0A1I6PYD6</accession>
<dbReference type="PROSITE" id="PS51257">
    <property type="entry name" value="PROKAR_LIPOPROTEIN"/>
    <property type="match status" value="1"/>
</dbReference>
<dbReference type="RefSeq" id="WP_091834076.1">
    <property type="nucleotide sequence ID" value="NZ_FPAA01000002.1"/>
</dbReference>
<dbReference type="Proteomes" id="UP000198660">
    <property type="component" value="Unassembled WGS sequence"/>
</dbReference>